<feature type="compositionally biased region" description="Low complexity" evidence="1">
    <location>
        <begin position="90"/>
        <end position="117"/>
    </location>
</feature>
<gene>
    <name evidence="2" type="ORF">NDU88_007666</name>
</gene>
<dbReference type="Proteomes" id="UP001066276">
    <property type="component" value="Chromosome 7"/>
</dbReference>
<reference evidence="2" key="1">
    <citation type="journal article" date="2022" name="bioRxiv">
        <title>Sequencing and chromosome-scale assembly of the giantPleurodeles waltlgenome.</title>
        <authorList>
            <person name="Brown T."/>
            <person name="Elewa A."/>
            <person name="Iarovenko S."/>
            <person name="Subramanian E."/>
            <person name="Araus A.J."/>
            <person name="Petzold A."/>
            <person name="Susuki M."/>
            <person name="Suzuki K.-i.T."/>
            <person name="Hayashi T."/>
            <person name="Toyoda A."/>
            <person name="Oliveira C."/>
            <person name="Osipova E."/>
            <person name="Leigh N.D."/>
            <person name="Simon A."/>
            <person name="Yun M.H."/>
        </authorList>
    </citation>
    <scope>NUCLEOTIDE SEQUENCE</scope>
    <source>
        <strain evidence="2">20211129_DDA</strain>
        <tissue evidence="2">Liver</tissue>
    </source>
</reference>
<accession>A0AAV7PQN0</accession>
<organism evidence="2 3">
    <name type="scientific">Pleurodeles waltl</name>
    <name type="common">Iberian ribbed newt</name>
    <dbReference type="NCBI Taxonomy" id="8319"/>
    <lineage>
        <taxon>Eukaryota</taxon>
        <taxon>Metazoa</taxon>
        <taxon>Chordata</taxon>
        <taxon>Craniata</taxon>
        <taxon>Vertebrata</taxon>
        <taxon>Euteleostomi</taxon>
        <taxon>Amphibia</taxon>
        <taxon>Batrachia</taxon>
        <taxon>Caudata</taxon>
        <taxon>Salamandroidea</taxon>
        <taxon>Salamandridae</taxon>
        <taxon>Pleurodelinae</taxon>
        <taxon>Pleurodeles</taxon>
    </lineage>
</organism>
<evidence type="ECO:0000313" key="3">
    <source>
        <dbReference type="Proteomes" id="UP001066276"/>
    </source>
</evidence>
<dbReference type="AlphaFoldDB" id="A0AAV7PQN0"/>
<feature type="region of interest" description="Disordered" evidence="1">
    <location>
        <begin position="86"/>
        <end position="175"/>
    </location>
</feature>
<name>A0AAV7PQN0_PLEWA</name>
<keyword evidence="3" id="KW-1185">Reference proteome</keyword>
<evidence type="ECO:0000313" key="2">
    <source>
        <dbReference type="EMBL" id="KAJ1129295.1"/>
    </source>
</evidence>
<protein>
    <submittedName>
        <fullName evidence="2">Uncharacterized protein</fullName>
    </submittedName>
</protein>
<feature type="compositionally biased region" description="Pro residues" evidence="1">
    <location>
        <begin position="140"/>
        <end position="149"/>
    </location>
</feature>
<dbReference type="EMBL" id="JANPWB010000011">
    <property type="protein sequence ID" value="KAJ1129295.1"/>
    <property type="molecule type" value="Genomic_DNA"/>
</dbReference>
<proteinExistence type="predicted"/>
<comment type="caution">
    <text evidence="2">The sequence shown here is derived from an EMBL/GenBank/DDBJ whole genome shotgun (WGS) entry which is preliminary data.</text>
</comment>
<sequence length="181" mass="18462">MRLLRCGPASPAKPLSLAAALHFPPQGPRAHCFTRGRGAQILPPWPPRDPPYQSQNCQGLLGPGGQSRATLPCAINSAPRPVTFVAQCVPPRSSPQAAPATAAARPGSSRPRLSPPRGGLGRQPAPTTCAPGSTDGPIRIGPPPGPTPAPGRSARSPDPGSAPEHSGTLETIGSETVMLLL</sequence>
<evidence type="ECO:0000256" key="1">
    <source>
        <dbReference type="SAM" id="MobiDB-lite"/>
    </source>
</evidence>